<evidence type="ECO:0000259" key="1">
    <source>
        <dbReference type="Pfam" id="PF12697"/>
    </source>
</evidence>
<dbReference type="GO" id="GO:0003824">
    <property type="term" value="F:catalytic activity"/>
    <property type="evidence" value="ECO:0007669"/>
    <property type="project" value="UniProtKB-ARBA"/>
</dbReference>
<accession>A0A2A9EYG5</accession>
<dbReference type="Gene3D" id="3.40.50.1820">
    <property type="entry name" value="alpha/beta hydrolase"/>
    <property type="match status" value="1"/>
</dbReference>
<dbReference type="Proteomes" id="UP000224130">
    <property type="component" value="Unassembled WGS sequence"/>
</dbReference>
<feature type="domain" description="AB hydrolase-1" evidence="1">
    <location>
        <begin position="10"/>
        <end position="235"/>
    </location>
</feature>
<dbReference type="OrthoDB" id="9773549at2"/>
<protein>
    <submittedName>
        <fullName evidence="2">Pimeloyl-ACP methyl ester carboxylesterase</fullName>
    </submittedName>
</protein>
<reference evidence="2 3" key="1">
    <citation type="submission" date="2017-10" db="EMBL/GenBank/DDBJ databases">
        <title>Sequencing the genomes of 1000 actinobacteria strains.</title>
        <authorList>
            <person name="Klenk H.-P."/>
        </authorList>
    </citation>
    <scope>NUCLEOTIDE SEQUENCE [LARGE SCALE GENOMIC DNA]</scope>
    <source>
        <strain evidence="2 3">DSM 21863</strain>
    </source>
</reference>
<dbReference type="InterPro" id="IPR052897">
    <property type="entry name" value="Sec-Metab_Biosynth_Hydrolase"/>
</dbReference>
<comment type="caution">
    <text evidence="2">The sequence shown here is derived from an EMBL/GenBank/DDBJ whole genome shotgun (WGS) entry which is preliminary data.</text>
</comment>
<evidence type="ECO:0000313" key="2">
    <source>
        <dbReference type="EMBL" id="PFG43571.1"/>
    </source>
</evidence>
<dbReference type="RefSeq" id="WP_098463912.1">
    <property type="nucleotide sequence ID" value="NZ_PDJJ01000001.1"/>
</dbReference>
<name>A0A2A9EYG5_9MICO</name>
<organism evidence="2 3">
    <name type="scientific">Isoptericola jiangsuensis</name>
    <dbReference type="NCBI Taxonomy" id="548579"/>
    <lineage>
        <taxon>Bacteria</taxon>
        <taxon>Bacillati</taxon>
        <taxon>Actinomycetota</taxon>
        <taxon>Actinomycetes</taxon>
        <taxon>Micrococcales</taxon>
        <taxon>Promicromonosporaceae</taxon>
        <taxon>Isoptericola</taxon>
    </lineage>
</organism>
<dbReference type="InterPro" id="IPR000073">
    <property type="entry name" value="AB_hydrolase_1"/>
</dbReference>
<dbReference type="PANTHER" id="PTHR37017">
    <property type="entry name" value="AB HYDROLASE-1 DOMAIN-CONTAINING PROTEIN-RELATED"/>
    <property type="match status" value="1"/>
</dbReference>
<gene>
    <name evidence="2" type="ORF">ATJ88_2271</name>
</gene>
<sequence>MRTNLDTPYVLFIPGAWMGAWIWDPTVDRLRSRGIDADSLTLAGLESGASASRIAEIRLADHVEQVTDRLLRRVDRPAVLVGHSYSGMVAAQVADRRGERTVTSIHFDSFLPVNGRSLIDGWGPDDTARAQERTDILDAHYQWAPPPAAALSVEPGLSPENRRYLAERLTPHPGHTVLDPATMQQPVETQRGTYIASSPGNVPGALAALHAETWHVRVLESGHWPMLERPDDVASLIADLVGSAT</sequence>
<proteinExistence type="predicted"/>
<dbReference type="PANTHER" id="PTHR37017:SF11">
    <property type="entry name" value="ESTERASE_LIPASE_THIOESTERASE DOMAIN-CONTAINING PROTEIN"/>
    <property type="match status" value="1"/>
</dbReference>
<evidence type="ECO:0000313" key="3">
    <source>
        <dbReference type="Proteomes" id="UP000224130"/>
    </source>
</evidence>
<keyword evidence="3" id="KW-1185">Reference proteome</keyword>
<dbReference type="EMBL" id="PDJJ01000001">
    <property type="protein sequence ID" value="PFG43571.1"/>
    <property type="molecule type" value="Genomic_DNA"/>
</dbReference>
<dbReference type="AlphaFoldDB" id="A0A2A9EYG5"/>
<dbReference type="Pfam" id="PF12697">
    <property type="entry name" value="Abhydrolase_6"/>
    <property type="match status" value="1"/>
</dbReference>
<dbReference type="InterPro" id="IPR029058">
    <property type="entry name" value="AB_hydrolase_fold"/>
</dbReference>
<dbReference type="SUPFAM" id="SSF53474">
    <property type="entry name" value="alpha/beta-Hydrolases"/>
    <property type="match status" value="1"/>
</dbReference>